<reference evidence="3" key="1">
    <citation type="journal article" date="2013" name="Nat. Genet.">
        <title>The duck genome and transcriptome provide insight into an avian influenza virus reservoir species.</title>
        <authorList>
            <person name="Huang Y."/>
            <person name="Li Y."/>
            <person name="Burt D.W."/>
            <person name="Chen H."/>
            <person name="Zhang Y."/>
            <person name="Qian W."/>
            <person name="Kim H."/>
            <person name="Gan S."/>
            <person name="Zhao Y."/>
            <person name="Li J."/>
            <person name="Yi K."/>
            <person name="Feng H."/>
            <person name="Zhu P."/>
            <person name="Li B."/>
            <person name="Liu Q."/>
            <person name="Fairley S."/>
            <person name="Magor K.E."/>
            <person name="Du Z."/>
            <person name="Hu X."/>
            <person name="Goodman L."/>
            <person name="Tafer H."/>
            <person name="Vignal A."/>
            <person name="Lee T."/>
            <person name="Kim K.W."/>
            <person name="Sheng Z."/>
            <person name="An Y."/>
            <person name="Searle S."/>
            <person name="Herrero J."/>
            <person name="Groenen M.A."/>
            <person name="Crooijmans R.P."/>
            <person name="Faraut T."/>
            <person name="Cai Q."/>
            <person name="Webster R.G."/>
            <person name="Aldridge J.R."/>
            <person name="Warren W.C."/>
            <person name="Bartschat S."/>
            <person name="Kehr S."/>
            <person name="Marz M."/>
            <person name="Stadler P.F."/>
            <person name="Smith J."/>
            <person name="Kraus R.H."/>
            <person name="Zhao Y."/>
            <person name="Ren L."/>
            <person name="Fei J."/>
            <person name="Morisson M."/>
            <person name="Kaiser P."/>
            <person name="Griffin D.K."/>
            <person name="Rao M."/>
            <person name="Pitel F."/>
            <person name="Wang J."/>
            <person name="Li N."/>
        </authorList>
    </citation>
    <scope>NUCLEOTIDE SEQUENCE [LARGE SCALE GENOMIC DNA]</scope>
</reference>
<proteinExistence type="predicted"/>
<evidence type="ECO:0000313" key="3">
    <source>
        <dbReference type="Proteomes" id="UP000296049"/>
    </source>
</evidence>
<keyword evidence="3" id="KW-1185">Reference proteome</keyword>
<feature type="region of interest" description="Disordered" evidence="1">
    <location>
        <begin position="1"/>
        <end position="80"/>
    </location>
</feature>
<dbReference type="EMBL" id="KB742773">
    <property type="protein sequence ID" value="EOB04647.1"/>
    <property type="molecule type" value="Genomic_DNA"/>
</dbReference>
<name>R0K4H9_ANAPL</name>
<feature type="compositionally biased region" description="Basic and acidic residues" evidence="1">
    <location>
        <begin position="51"/>
        <end position="71"/>
    </location>
</feature>
<organism evidence="2 3">
    <name type="scientific">Anas platyrhynchos</name>
    <name type="common">Mallard</name>
    <name type="synonym">Anas boschas</name>
    <dbReference type="NCBI Taxonomy" id="8839"/>
    <lineage>
        <taxon>Eukaryota</taxon>
        <taxon>Metazoa</taxon>
        <taxon>Chordata</taxon>
        <taxon>Craniata</taxon>
        <taxon>Vertebrata</taxon>
        <taxon>Euteleostomi</taxon>
        <taxon>Archelosauria</taxon>
        <taxon>Archosauria</taxon>
        <taxon>Dinosauria</taxon>
        <taxon>Saurischia</taxon>
        <taxon>Theropoda</taxon>
        <taxon>Coelurosauria</taxon>
        <taxon>Aves</taxon>
        <taxon>Neognathae</taxon>
        <taxon>Galloanserae</taxon>
        <taxon>Anseriformes</taxon>
        <taxon>Anatidae</taxon>
        <taxon>Anatinae</taxon>
        <taxon>Anas</taxon>
    </lineage>
</organism>
<evidence type="ECO:0000256" key="1">
    <source>
        <dbReference type="SAM" id="MobiDB-lite"/>
    </source>
</evidence>
<protein>
    <submittedName>
        <fullName evidence="2">Uncharacterized protein</fullName>
    </submittedName>
</protein>
<gene>
    <name evidence="2" type="ORF">Anapl_02805</name>
</gene>
<sequence>MTKTDVIVHPKQHGQGNDPACRAALEPTTKEQDDTVVQPSQAPGGKAGRGQTDRHPPPEGERVKNKVLEPHHRSRTVLSC</sequence>
<dbReference type="Proteomes" id="UP000296049">
    <property type="component" value="Unassembled WGS sequence"/>
</dbReference>
<dbReference type="AlphaFoldDB" id="R0K4H9"/>
<accession>R0K4H9</accession>
<evidence type="ECO:0000313" key="2">
    <source>
        <dbReference type="EMBL" id="EOB04647.1"/>
    </source>
</evidence>